<evidence type="ECO:0000256" key="1">
    <source>
        <dbReference type="ARBA" id="ARBA00023125"/>
    </source>
</evidence>
<dbReference type="CDD" id="cd01282">
    <property type="entry name" value="HTH_MerR-like_sg3"/>
    <property type="match status" value="1"/>
</dbReference>
<keyword evidence="1 3" id="KW-0238">DNA-binding</keyword>
<dbReference type="GO" id="GO:0003700">
    <property type="term" value="F:DNA-binding transcription factor activity"/>
    <property type="evidence" value="ECO:0007669"/>
    <property type="project" value="InterPro"/>
</dbReference>
<evidence type="ECO:0000313" key="3">
    <source>
        <dbReference type="EMBL" id="NYI82926.1"/>
    </source>
</evidence>
<evidence type="ECO:0000313" key="4">
    <source>
        <dbReference type="Proteomes" id="UP000587002"/>
    </source>
</evidence>
<feature type="domain" description="HTH merR-type" evidence="2">
    <location>
        <begin position="1"/>
        <end position="68"/>
    </location>
</feature>
<dbReference type="InterPro" id="IPR009061">
    <property type="entry name" value="DNA-bd_dom_put_sf"/>
</dbReference>
<reference evidence="3 4" key="1">
    <citation type="submission" date="2020-07" db="EMBL/GenBank/DDBJ databases">
        <title>Sequencing the genomes of 1000 actinobacteria strains.</title>
        <authorList>
            <person name="Klenk H.-P."/>
        </authorList>
    </citation>
    <scope>NUCLEOTIDE SEQUENCE [LARGE SCALE GENOMIC DNA]</scope>
    <source>
        <strain evidence="3 4">DSM 44065</strain>
    </source>
</reference>
<keyword evidence="4" id="KW-1185">Reference proteome</keyword>
<dbReference type="Gene3D" id="1.10.1660.10">
    <property type="match status" value="1"/>
</dbReference>
<sequence length="117" mass="13138">MLIGELAKRTGTSERQLRHYERVGLLTARRRPNGYRDYDEDAEQTVRKIRTLLAAGLPTSLIRQVLPCTLDDGSLQPCPGVLEKLHAQLARLDQRAAELAQARQVLHRAITATERAV</sequence>
<organism evidence="3 4">
    <name type="scientific">Saccharopolyspora hordei</name>
    <dbReference type="NCBI Taxonomy" id="1838"/>
    <lineage>
        <taxon>Bacteria</taxon>
        <taxon>Bacillati</taxon>
        <taxon>Actinomycetota</taxon>
        <taxon>Actinomycetes</taxon>
        <taxon>Pseudonocardiales</taxon>
        <taxon>Pseudonocardiaceae</taxon>
        <taxon>Saccharopolyspora</taxon>
    </lineage>
</organism>
<protein>
    <submittedName>
        <fullName evidence="3">DNA-binding transcriptional MerR regulator</fullName>
    </submittedName>
</protein>
<dbReference type="InterPro" id="IPR000551">
    <property type="entry name" value="MerR-type_HTH_dom"/>
</dbReference>
<proteinExistence type="predicted"/>
<dbReference type="SMART" id="SM00422">
    <property type="entry name" value="HTH_MERR"/>
    <property type="match status" value="1"/>
</dbReference>
<dbReference type="PANTHER" id="PTHR30204:SF97">
    <property type="entry name" value="MERR FAMILY REGULATORY PROTEIN"/>
    <property type="match status" value="1"/>
</dbReference>
<dbReference type="PRINTS" id="PR00040">
    <property type="entry name" value="HTHMERR"/>
</dbReference>
<accession>A0A853AGK1</accession>
<dbReference type="EMBL" id="JACCFJ010000001">
    <property type="protein sequence ID" value="NYI82926.1"/>
    <property type="molecule type" value="Genomic_DNA"/>
</dbReference>
<comment type="caution">
    <text evidence="3">The sequence shown here is derived from an EMBL/GenBank/DDBJ whole genome shotgun (WGS) entry which is preliminary data.</text>
</comment>
<dbReference type="GO" id="GO:0003677">
    <property type="term" value="F:DNA binding"/>
    <property type="evidence" value="ECO:0007669"/>
    <property type="project" value="UniProtKB-KW"/>
</dbReference>
<dbReference type="PROSITE" id="PS50937">
    <property type="entry name" value="HTH_MERR_2"/>
    <property type="match status" value="1"/>
</dbReference>
<dbReference type="AlphaFoldDB" id="A0A853AGK1"/>
<dbReference type="Proteomes" id="UP000587002">
    <property type="component" value="Unassembled WGS sequence"/>
</dbReference>
<dbReference type="SUPFAM" id="SSF46955">
    <property type="entry name" value="Putative DNA-binding domain"/>
    <property type="match status" value="1"/>
</dbReference>
<dbReference type="InterPro" id="IPR047057">
    <property type="entry name" value="MerR_fam"/>
</dbReference>
<dbReference type="RefSeq" id="WP_179719051.1">
    <property type="nucleotide sequence ID" value="NZ_BAABFH010000001.1"/>
</dbReference>
<name>A0A853AGK1_9PSEU</name>
<dbReference type="PANTHER" id="PTHR30204">
    <property type="entry name" value="REDOX-CYCLING DRUG-SENSING TRANSCRIPTIONAL ACTIVATOR SOXR"/>
    <property type="match status" value="1"/>
</dbReference>
<evidence type="ECO:0000259" key="2">
    <source>
        <dbReference type="PROSITE" id="PS50937"/>
    </source>
</evidence>
<gene>
    <name evidence="3" type="ORF">HNR68_001556</name>
</gene>
<dbReference type="Pfam" id="PF13411">
    <property type="entry name" value="MerR_1"/>
    <property type="match status" value="1"/>
</dbReference>